<dbReference type="EMBL" id="UINC01209421">
    <property type="protein sequence ID" value="SVE32428.1"/>
    <property type="molecule type" value="Genomic_DNA"/>
</dbReference>
<feature type="non-terminal residue" evidence="2">
    <location>
        <position position="32"/>
    </location>
</feature>
<organism evidence="2">
    <name type="scientific">marine metagenome</name>
    <dbReference type="NCBI Taxonomy" id="408172"/>
    <lineage>
        <taxon>unclassified sequences</taxon>
        <taxon>metagenomes</taxon>
        <taxon>ecological metagenomes</taxon>
    </lineage>
</organism>
<reference evidence="2" key="1">
    <citation type="submission" date="2018-05" db="EMBL/GenBank/DDBJ databases">
        <authorList>
            <person name="Lanie J.A."/>
            <person name="Ng W.-L."/>
            <person name="Kazmierczak K.M."/>
            <person name="Andrzejewski T.M."/>
            <person name="Davidsen T.M."/>
            <person name="Wayne K.J."/>
            <person name="Tettelin H."/>
            <person name="Glass J.I."/>
            <person name="Rusch D."/>
            <person name="Podicherti R."/>
            <person name="Tsui H.-C.T."/>
            <person name="Winkler M.E."/>
        </authorList>
    </citation>
    <scope>NUCLEOTIDE SEQUENCE</scope>
</reference>
<gene>
    <name evidence="2" type="ORF">METZ01_LOCUS485282</name>
</gene>
<protein>
    <submittedName>
        <fullName evidence="2">Uncharacterized protein</fullName>
    </submittedName>
</protein>
<name>A0A383CLE4_9ZZZZ</name>
<proteinExistence type="predicted"/>
<feature type="compositionally biased region" description="Polar residues" evidence="1">
    <location>
        <begin position="1"/>
        <end position="11"/>
    </location>
</feature>
<dbReference type="AlphaFoldDB" id="A0A383CLE4"/>
<sequence length="32" mass="3384">MDQASSMQPSGCPQPESFRDTPDGSVSARGRT</sequence>
<feature type="region of interest" description="Disordered" evidence="1">
    <location>
        <begin position="1"/>
        <end position="32"/>
    </location>
</feature>
<evidence type="ECO:0000313" key="2">
    <source>
        <dbReference type="EMBL" id="SVE32428.1"/>
    </source>
</evidence>
<evidence type="ECO:0000256" key="1">
    <source>
        <dbReference type="SAM" id="MobiDB-lite"/>
    </source>
</evidence>
<accession>A0A383CLE4</accession>